<sequence length="152" mass="15393">MSNAVLQRREALHRSGTRPARAGRDRSRPATGRVQYGHARWVSDAPHGEIADIGWRTFFAGAAATALVVLGLVGIAGVVANPAVPVAPGGPGTPAGTVSVEVAAGESLAEVAARAVPGVPVDRAVRQIRDLNALPVGAPAPGAELLVPAPNR</sequence>
<feature type="transmembrane region" description="Helical" evidence="2">
    <location>
        <begin position="58"/>
        <end position="80"/>
    </location>
</feature>
<gene>
    <name evidence="3" type="ORF">SAMN05444695_11079</name>
</gene>
<accession>A0A1G8MUP6</accession>
<name>A0A1G8MUP6_9NOCA</name>
<keyword evidence="2" id="KW-0812">Transmembrane</keyword>
<feature type="region of interest" description="Disordered" evidence="1">
    <location>
        <begin position="1"/>
        <end position="33"/>
    </location>
</feature>
<evidence type="ECO:0000256" key="1">
    <source>
        <dbReference type="SAM" id="MobiDB-lite"/>
    </source>
</evidence>
<dbReference type="RefSeq" id="WP_072738682.1">
    <property type="nucleotide sequence ID" value="NZ_CP048813.1"/>
</dbReference>
<proteinExistence type="predicted"/>
<evidence type="ECO:0000313" key="3">
    <source>
        <dbReference type="EMBL" id="SDI71593.1"/>
    </source>
</evidence>
<dbReference type="AlphaFoldDB" id="A0A1G8MUP6"/>
<reference evidence="3 4" key="1">
    <citation type="submission" date="2016-10" db="EMBL/GenBank/DDBJ databases">
        <authorList>
            <person name="de Groot N.N."/>
        </authorList>
    </citation>
    <scope>NUCLEOTIDE SEQUENCE [LARGE SCALE GENOMIC DNA]</scope>
    <source>
        <strain evidence="3 4">DSM 44892</strain>
    </source>
</reference>
<dbReference type="Proteomes" id="UP000183263">
    <property type="component" value="Unassembled WGS sequence"/>
</dbReference>
<protein>
    <recommendedName>
        <fullName evidence="5">LysM domain-containing protein</fullName>
    </recommendedName>
</protein>
<evidence type="ECO:0008006" key="5">
    <source>
        <dbReference type="Google" id="ProtNLM"/>
    </source>
</evidence>
<dbReference type="EMBL" id="FNDN01000010">
    <property type="protein sequence ID" value="SDI71593.1"/>
    <property type="molecule type" value="Genomic_DNA"/>
</dbReference>
<keyword evidence="4" id="KW-1185">Reference proteome</keyword>
<organism evidence="3 4">
    <name type="scientific">Rhodococcus triatomae</name>
    <dbReference type="NCBI Taxonomy" id="300028"/>
    <lineage>
        <taxon>Bacteria</taxon>
        <taxon>Bacillati</taxon>
        <taxon>Actinomycetota</taxon>
        <taxon>Actinomycetes</taxon>
        <taxon>Mycobacteriales</taxon>
        <taxon>Nocardiaceae</taxon>
        <taxon>Rhodococcus</taxon>
    </lineage>
</organism>
<keyword evidence="2" id="KW-0472">Membrane</keyword>
<evidence type="ECO:0000256" key="2">
    <source>
        <dbReference type="SAM" id="Phobius"/>
    </source>
</evidence>
<evidence type="ECO:0000313" key="4">
    <source>
        <dbReference type="Proteomes" id="UP000183263"/>
    </source>
</evidence>
<keyword evidence="2" id="KW-1133">Transmembrane helix</keyword>